<dbReference type="InterPro" id="IPR002762">
    <property type="entry name" value="CbiX-like"/>
</dbReference>
<comment type="caution">
    <text evidence="3">The sequence shown here is derived from an EMBL/GenBank/DDBJ whole genome shotgun (WGS) entry which is preliminary data.</text>
</comment>
<dbReference type="Proteomes" id="UP000234951">
    <property type="component" value="Unassembled WGS sequence"/>
</dbReference>
<dbReference type="PANTHER" id="PTHR33542">
    <property type="entry name" value="SIROHYDROCHLORIN FERROCHELATASE, CHLOROPLASTIC"/>
    <property type="match status" value="1"/>
</dbReference>
<proteinExistence type="predicted"/>
<dbReference type="Proteomes" id="UP000235114">
    <property type="component" value="Unassembled WGS sequence"/>
</dbReference>
<evidence type="ECO:0000313" key="6">
    <source>
        <dbReference type="Proteomes" id="UP000235114"/>
    </source>
</evidence>
<dbReference type="EMBL" id="PGVA01000081">
    <property type="protein sequence ID" value="PLR79680.1"/>
    <property type="molecule type" value="Genomic_DNA"/>
</dbReference>
<protein>
    <recommendedName>
        <fullName evidence="7">Sirohydrochlorin chelatase</fullName>
    </recommendedName>
</protein>
<evidence type="ECO:0008006" key="7">
    <source>
        <dbReference type="Google" id="ProtNLM"/>
    </source>
</evidence>
<evidence type="ECO:0000313" key="3">
    <source>
        <dbReference type="EMBL" id="PLR79680.1"/>
    </source>
</evidence>
<dbReference type="AlphaFoldDB" id="A0A2N5GG50"/>
<evidence type="ECO:0000313" key="4">
    <source>
        <dbReference type="EMBL" id="PLR91980.1"/>
    </source>
</evidence>
<name>A0A2N5GG50_9BACI</name>
<keyword evidence="1" id="KW-0479">Metal-binding</keyword>
<dbReference type="InterPro" id="IPR050963">
    <property type="entry name" value="Sirohydro_Cobaltochel/CbiX"/>
</dbReference>
<evidence type="ECO:0000256" key="2">
    <source>
        <dbReference type="ARBA" id="ARBA00023239"/>
    </source>
</evidence>
<evidence type="ECO:0000313" key="5">
    <source>
        <dbReference type="Proteomes" id="UP000234951"/>
    </source>
</evidence>
<reference evidence="4 6" key="2">
    <citation type="submission" date="2017-12" db="EMBL/GenBank/DDBJ databases">
        <title>Comparative Functional Genomics of Dry Heat Resistant strains isolated from the Viking Spacecraft.</title>
        <authorList>
            <person name="Seuylemezian A."/>
            <person name="Cooper K."/>
            <person name="Vaishampayan P."/>
        </authorList>
    </citation>
    <scope>NUCLEOTIDE SEQUENCE [LARGE SCALE GENOMIC DNA]</scope>
    <source>
        <strain evidence="4 6">ATCC 29669</strain>
    </source>
</reference>
<dbReference type="GO" id="GO:0016829">
    <property type="term" value="F:lyase activity"/>
    <property type="evidence" value="ECO:0007669"/>
    <property type="project" value="UniProtKB-KW"/>
</dbReference>
<sequence>MEAVIFAGHGSRTGAGNQEFIDFIEMAMESLNTPIKAYSFYERAEPSILQAVENVIRQGATEVTVIPVLLLPGIHANSGIPQEIARARAIYPEIVFKCGEAIGVDPIIIDILKDRLASKMYAHDGNEAVLLVSHGSPDPVAAVEMEAISCFLGEELGTKSLVGYLINPPYFLEKLAELHEQSFQKVYIIPYLLFGGRFQSEVEERIAAFEQSNSSMEFIFCDPIGFDERIKKLLIQRAEGAKQLQ</sequence>
<keyword evidence="2" id="KW-0456">Lyase</keyword>
<reference evidence="3 5" key="1">
    <citation type="submission" date="2017-11" db="EMBL/GenBank/DDBJ databases">
        <title>Comparitive Functional Genomics of Dry Heat Resistant strains isolated from the Viking Spacecraft.</title>
        <authorList>
            <person name="Seuylemezian A."/>
            <person name="Cooper K."/>
            <person name="Vaishampayan P."/>
        </authorList>
    </citation>
    <scope>NUCLEOTIDE SEQUENCE [LARGE SCALE GENOMIC DNA]</scope>
    <source>
        <strain evidence="3 5">M4.6</strain>
    </source>
</reference>
<dbReference type="PANTHER" id="PTHR33542:SF3">
    <property type="entry name" value="SIROHYDROCHLORIN FERROCHELATASE, CHLOROPLASTIC"/>
    <property type="match status" value="1"/>
</dbReference>
<dbReference type="EMBL" id="PGVD01000059">
    <property type="protein sequence ID" value="PLR91980.1"/>
    <property type="molecule type" value="Genomic_DNA"/>
</dbReference>
<dbReference type="RefSeq" id="WP_101579465.1">
    <property type="nucleotide sequence ID" value="NZ_PGVA01000081.1"/>
</dbReference>
<dbReference type="CDD" id="cd03416">
    <property type="entry name" value="CbiX_SirB_N"/>
    <property type="match status" value="1"/>
</dbReference>
<dbReference type="Pfam" id="PF01903">
    <property type="entry name" value="CbiX"/>
    <property type="match status" value="2"/>
</dbReference>
<dbReference type="OrthoDB" id="9797895at2"/>
<keyword evidence="6" id="KW-1185">Reference proteome</keyword>
<accession>A0A2N5GG50</accession>
<dbReference type="GO" id="GO:0046872">
    <property type="term" value="F:metal ion binding"/>
    <property type="evidence" value="ECO:0007669"/>
    <property type="project" value="UniProtKB-KW"/>
</dbReference>
<gene>
    <name evidence="3" type="ORF">CU635_21745</name>
    <name evidence="4" type="ORF">CVD25_18870</name>
</gene>
<evidence type="ECO:0000256" key="1">
    <source>
        <dbReference type="ARBA" id="ARBA00022723"/>
    </source>
</evidence>
<organism evidence="3 5">
    <name type="scientific">Bacillus canaveralius</name>
    <dbReference type="NCBI Taxonomy" id="1403243"/>
    <lineage>
        <taxon>Bacteria</taxon>
        <taxon>Bacillati</taxon>
        <taxon>Bacillota</taxon>
        <taxon>Bacilli</taxon>
        <taxon>Bacillales</taxon>
        <taxon>Bacillaceae</taxon>
        <taxon>Bacillus</taxon>
    </lineage>
</organism>
<dbReference type="SUPFAM" id="SSF53800">
    <property type="entry name" value="Chelatase"/>
    <property type="match status" value="1"/>
</dbReference>
<dbReference type="Gene3D" id="3.40.50.1400">
    <property type="match status" value="2"/>
</dbReference>